<dbReference type="OrthoDB" id="9994457at2"/>
<dbReference type="Proteomes" id="UP000323930">
    <property type="component" value="Unassembled WGS sequence"/>
</dbReference>
<protein>
    <recommendedName>
        <fullName evidence="4">Lipoprotein</fullName>
    </recommendedName>
</protein>
<comment type="caution">
    <text evidence="2">The sequence shown here is derived from an EMBL/GenBank/DDBJ whole genome shotgun (WGS) entry which is preliminary data.</text>
</comment>
<evidence type="ECO:0000256" key="1">
    <source>
        <dbReference type="SAM" id="Coils"/>
    </source>
</evidence>
<dbReference type="EMBL" id="VSDQ01000577">
    <property type="protein sequence ID" value="TYA78533.1"/>
    <property type="molecule type" value="Genomic_DNA"/>
</dbReference>
<evidence type="ECO:0000313" key="2">
    <source>
        <dbReference type="EMBL" id="TYA78533.1"/>
    </source>
</evidence>
<organism evidence="2 3">
    <name type="scientific">Seonamhaeicola marinus</name>
    <dbReference type="NCBI Taxonomy" id="1912246"/>
    <lineage>
        <taxon>Bacteria</taxon>
        <taxon>Pseudomonadati</taxon>
        <taxon>Bacteroidota</taxon>
        <taxon>Flavobacteriia</taxon>
        <taxon>Flavobacteriales</taxon>
        <taxon>Flavobacteriaceae</taxon>
    </lineage>
</organism>
<sequence>MFKKSIIVLALLFALSCGDKKEKKTITNEIEAKELKQEIDSIERITEQINNTEESIEASIVKLDNLLNEIED</sequence>
<keyword evidence="3" id="KW-1185">Reference proteome</keyword>
<name>A0A5D0I494_9FLAO</name>
<accession>A0A5D0I494</accession>
<gene>
    <name evidence="2" type="ORF">FUA24_09260</name>
</gene>
<evidence type="ECO:0008006" key="4">
    <source>
        <dbReference type="Google" id="ProtNLM"/>
    </source>
</evidence>
<reference evidence="2 3" key="1">
    <citation type="submission" date="2019-08" db="EMBL/GenBank/DDBJ databases">
        <title>Seonamhaeicola sediminis sp. nov., isolated from marine sediment.</title>
        <authorList>
            <person name="Cao W.R."/>
        </authorList>
    </citation>
    <scope>NUCLEOTIDE SEQUENCE [LARGE SCALE GENOMIC DNA]</scope>
    <source>
        <strain evidence="2 3">B011</strain>
    </source>
</reference>
<keyword evidence="1" id="KW-0175">Coiled coil</keyword>
<proteinExistence type="predicted"/>
<feature type="coiled-coil region" evidence="1">
    <location>
        <begin position="32"/>
        <end position="69"/>
    </location>
</feature>
<evidence type="ECO:0000313" key="3">
    <source>
        <dbReference type="Proteomes" id="UP000323930"/>
    </source>
</evidence>
<dbReference type="RefSeq" id="WP_148541625.1">
    <property type="nucleotide sequence ID" value="NZ_VSDQ01000577.1"/>
</dbReference>
<dbReference type="AlphaFoldDB" id="A0A5D0I494"/>
<dbReference type="PROSITE" id="PS51257">
    <property type="entry name" value="PROKAR_LIPOPROTEIN"/>
    <property type="match status" value="1"/>
</dbReference>